<comment type="caution">
    <text evidence="1">The sequence shown here is derived from an EMBL/GenBank/DDBJ whole genome shotgun (WGS) entry which is preliminary data.</text>
</comment>
<reference evidence="1" key="1">
    <citation type="submission" date="2022-07" db="EMBL/GenBank/DDBJ databases">
        <title>Phylogenomic reconstructions and comparative analyses of Kickxellomycotina fungi.</title>
        <authorList>
            <person name="Reynolds N.K."/>
            <person name="Stajich J.E."/>
            <person name="Barry K."/>
            <person name="Grigoriev I.V."/>
            <person name="Crous P."/>
            <person name="Smith M.E."/>
        </authorList>
    </citation>
    <scope>NUCLEOTIDE SEQUENCE</scope>
    <source>
        <strain evidence="1">CBS 102833</strain>
    </source>
</reference>
<dbReference type="Proteomes" id="UP001140096">
    <property type="component" value="Unassembled WGS sequence"/>
</dbReference>
<proteinExistence type="predicted"/>
<keyword evidence="2" id="KW-1185">Reference proteome</keyword>
<accession>A0ACC1LP73</accession>
<evidence type="ECO:0000313" key="1">
    <source>
        <dbReference type="EMBL" id="KAJ2812749.1"/>
    </source>
</evidence>
<evidence type="ECO:0000313" key="2">
    <source>
        <dbReference type="Proteomes" id="UP001140096"/>
    </source>
</evidence>
<protein>
    <submittedName>
        <fullName evidence="1">Telomerase Cajal body protein 1</fullName>
    </submittedName>
</protein>
<sequence length="155" mass="16592">MDDTPIPNAAYAYEYCPHTAPVCIAESQPKPDGDFVRSVRWSPDGSALAAASESGALEIHDLSDVVAAYYTTEIGVSTGIGLPALTIPHAAGGLLAYAWYPYMHAQAPETCCLIESTRDHPVHLRDTLTGRVRASYRAHDDKDTLLSATALAFDA</sequence>
<feature type="non-terminal residue" evidence="1">
    <location>
        <position position="155"/>
    </location>
</feature>
<name>A0ACC1LP73_9FUNG</name>
<dbReference type="EMBL" id="JANBUP010000162">
    <property type="protein sequence ID" value="KAJ2812749.1"/>
    <property type="molecule type" value="Genomic_DNA"/>
</dbReference>
<gene>
    <name evidence="1" type="primary">WRAP53</name>
    <name evidence="1" type="ORF">H4S07_001178</name>
</gene>
<organism evidence="1 2">
    <name type="scientific">Coemansia furcata</name>
    <dbReference type="NCBI Taxonomy" id="417177"/>
    <lineage>
        <taxon>Eukaryota</taxon>
        <taxon>Fungi</taxon>
        <taxon>Fungi incertae sedis</taxon>
        <taxon>Zoopagomycota</taxon>
        <taxon>Kickxellomycotina</taxon>
        <taxon>Kickxellomycetes</taxon>
        <taxon>Kickxellales</taxon>
        <taxon>Kickxellaceae</taxon>
        <taxon>Coemansia</taxon>
    </lineage>
</organism>